<evidence type="ECO:0000313" key="2">
    <source>
        <dbReference type="EMBL" id="GAA2449092.1"/>
    </source>
</evidence>
<keyword evidence="3" id="KW-1185">Reference proteome</keyword>
<proteinExistence type="predicted"/>
<evidence type="ECO:0000256" key="1">
    <source>
        <dbReference type="SAM" id="MobiDB-lite"/>
    </source>
</evidence>
<evidence type="ECO:0000313" key="3">
    <source>
        <dbReference type="Proteomes" id="UP001501638"/>
    </source>
</evidence>
<organism evidence="2 3">
    <name type="scientific">Streptomyces macrosporus</name>
    <dbReference type="NCBI Taxonomy" id="44032"/>
    <lineage>
        <taxon>Bacteria</taxon>
        <taxon>Bacillati</taxon>
        <taxon>Actinomycetota</taxon>
        <taxon>Actinomycetes</taxon>
        <taxon>Kitasatosporales</taxon>
        <taxon>Streptomycetaceae</taxon>
        <taxon>Streptomyces</taxon>
    </lineage>
</organism>
<dbReference type="EMBL" id="BAAASZ010000026">
    <property type="protein sequence ID" value="GAA2449092.1"/>
    <property type="molecule type" value="Genomic_DNA"/>
</dbReference>
<accession>A0ABP5XFY9</accession>
<feature type="region of interest" description="Disordered" evidence="1">
    <location>
        <begin position="273"/>
        <end position="295"/>
    </location>
</feature>
<dbReference type="SUPFAM" id="SSF50969">
    <property type="entry name" value="YVTN repeat-like/Quinoprotein amine dehydrogenase"/>
    <property type="match status" value="1"/>
</dbReference>
<dbReference type="RefSeq" id="WP_344324034.1">
    <property type="nucleotide sequence ID" value="NZ_BAAASZ010000026.1"/>
</dbReference>
<protein>
    <submittedName>
        <fullName evidence="2">Uncharacterized protein</fullName>
    </submittedName>
</protein>
<gene>
    <name evidence="2" type="ORF">GCM10010405_35620</name>
</gene>
<reference evidence="3" key="1">
    <citation type="journal article" date="2019" name="Int. J. Syst. Evol. Microbiol.">
        <title>The Global Catalogue of Microorganisms (GCM) 10K type strain sequencing project: providing services to taxonomists for standard genome sequencing and annotation.</title>
        <authorList>
            <consortium name="The Broad Institute Genomics Platform"/>
            <consortium name="The Broad Institute Genome Sequencing Center for Infectious Disease"/>
            <person name="Wu L."/>
            <person name="Ma J."/>
        </authorList>
    </citation>
    <scope>NUCLEOTIDE SEQUENCE [LARGE SCALE GENOMIC DNA]</scope>
    <source>
        <strain evidence="3">JCM 6305</strain>
    </source>
</reference>
<dbReference type="InterPro" id="IPR011044">
    <property type="entry name" value="Quino_amine_DH_bsu"/>
</dbReference>
<feature type="compositionally biased region" description="Basic and acidic residues" evidence="1">
    <location>
        <begin position="275"/>
        <end position="294"/>
    </location>
</feature>
<comment type="caution">
    <text evidence="2">The sequence shown here is derived from an EMBL/GenBank/DDBJ whole genome shotgun (WGS) entry which is preliminary data.</text>
</comment>
<sequence>MSLPARLVTTLDAPLGRATADAPYVLRPPGRRLFVQHGDTEAVAYDLDELIAGTEKAEAVRFPAPWRRRLGPCAVSPERDLAVFSGTHALRAVDADGRARWEIRHGCWDAGCRESHSSVEEYVDRGDHRYPDRGSAVFSADGTLVWAHVRTPLAADGPDAEETEEWLVIDAADGRVLGRVDTCTAVHGSVHVPHPDPGRMGLTLGEGQDGVPLYWGRWDGEKLTADRVGNDDRVLLDVGPSGDRFLTVTHYQETLALHRTEDYSVVAELDADSAVPRHPDAESEGDGHDEHEPGWDYEGGFLDEDTAIAGTSWTDDESGAARHWLVDLAHLRVTGHVAYPIRVFGPPRPLGDGTWYTLSETGDALHVWALSG</sequence>
<name>A0ABP5XFY9_9ACTN</name>
<dbReference type="Proteomes" id="UP001501638">
    <property type="component" value="Unassembled WGS sequence"/>
</dbReference>